<dbReference type="SFLD" id="SFLDG01066">
    <property type="entry name" value="organic_radical-activating_enz"/>
    <property type="match status" value="1"/>
</dbReference>
<dbReference type="GO" id="GO:0004748">
    <property type="term" value="F:ribonucleoside-diphosphate reductase activity, thioredoxin disulfide as acceptor"/>
    <property type="evidence" value="ECO:0007669"/>
    <property type="project" value="TreeGrafter"/>
</dbReference>
<evidence type="ECO:0000256" key="1">
    <source>
        <dbReference type="ARBA" id="ARBA00001966"/>
    </source>
</evidence>
<dbReference type="NCBIfam" id="TIGR02491">
    <property type="entry name" value="NrdG"/>
    <property type="match status" value="1"/>
</dbReference>
<dbReference type="SFLD" id="SFLDS00029">
    <property type="entry name" value="Radical_SAM"/>
    <property type="match status" value="1"/>
</dbReference>
<evidence type="ECO:0000256" key="3">
    <source>
        <dbReference type="ARBA" id="ARBA00022691"/>
    </source>
</evidence>
<evidence type="ECO:0000256" key="5">
    <source>
        <dbReference type="ARBA" id="ARBA00023004"/>
    </source>
</evidence>
<dbReference type="PANTHER" id="PTHR30352">
    <property type="entry name" value="PYRUVATE FORMATE-LYASE-ACTIVATING ENZYME"/>
    <property type="match status" value="1"/>
</dbReference>
<comment type="cofactor">
    <cofactor evidence="1">
        <name>[4Fe-4S] cluster</name>
        <dbReference type="ChEBI" id="CHEBI:49883"/>
    </cofactor>
</comment>
<dbReference type="InterPro" id="IPR058240">
    <property type="entry name" value="rSAM_sf"/>
</dbReference>
<accession>A0A5J4P9I9</accession>
<dbReference type="GO" id="GO:0046872">
    <property type="term" value="F:metal ion binding"/>
    <property type="evidence" value="ECO:0007669"/>
    <property type="project" value="UniProtKB-KW"/>
</dbReference>
<evidence type="ECO:0000256" key="4">
    <source>
        <dbReference type="ARBA" id="ARBA00022723"/>
    </source>
</evidence>
<sequence length="157" mass="18029">MLHILRIYPETIVDGAGIRYSIYLSGCSHRCPECHNPESWNPETGEPLTDERVSGIIKEINANPLLDGVTFSGGDPFYNPREFLLLVKRIKEATRQNIWCYTGYKYEEILSRPDLSVILPYIDVLVDGKFDINKKSPYLNFRGSENQRIIQIRQHAG</sequence>
<comment type="caution">
    <text evidence="8">The sequence shown here is derived from an EMBL/GenBank/DDBJ whole genome shotgun (WGS) entry which is preliminary data.</text>
</comment>
<dbReference type="InterPro" id="IPR013785">
    <property type="entry name" value="Aldolase_TIM"/>
</dbReference>
<dbReference type="InterPro" id="IPR012837">
    <property type="entry name" value="NrdG"/>
</dbReference>
<keyword evidence="8" id="KW-0560">Oxidoreductase</keyword>
<dbReference type="AlphaFoldDB" id="A0A5J4P9I9"/>
<keyword evidence="4" id="KW-0479">Metal-binding</keyword>
<protein>
    <submittedName>
        <fullName evidence="8">Anaerobic ribonucleoside-triphosphate reductase-activating protein</fullName>
        <ecNumber evidence="8">1.97.1.-</ecNumber>
    </submittedName>
</protein>
<dbReference type="SUPFAM" id="SSF102114">
    <property type="entry name" value="Radical SAM enzymes"/>
    <property type="match status" value="1"/>
</dbReference>
<keyword evidence="2" id="KW-0004">4Fe-4S</keyword>
<dbReference type="PROSITE" id="PS51918">
    <property type="entry name" value="RADICAL_SAM"/>
    <property type="match status" value="1"/>
</dbReference>
<dbReference type="SFLD" id="SFLDF00299">
    <property type="entry name" value="anaerobic_ribonucleoside-triph"/>
    <property type="match status" value="1"/>
</dbReference>
<dbReference type="EC" id="1.97.1.-" evidence="8"/>
<evidence type="ECO:0000313" key="8">
    <source>
        <dbReference type="EMBL" id="KAA6305183.1"/>
    </source>
</evidence>
<keyword evidence="3" id="KW-0949">S-adenosyl-L-methionine</keyword>
<dbReference type="PANTHER" id="PTHR30352:SF2">
    <property type="entry name" value="ANAEROBIC RIBONUCLEOSIDE-TRIPHOSPHATE REDUCTASE-ACTIVATING PROTEIN"/>
    <property type="match status" value="1"/>
</dbReference>
<keyword evidence="5" id="KW-0408">Iron</keyword>
<feature type="domain" description="Radical SAM core" evidence="7">
    <location>
        <begin position="13"/>
        <end position="157"/>
    </location>
</feature>
<evidence type="ECO:0000256" key="2">
    <source>
        <dbReference type="ARBA" id="ARBA00022485"/>
    </source>
</evidence>
<organism evidence="8">
    <name type="scientific">termite gut metagenome</name>
    <dbReference type="NCBI Taxonomy" id="433724"/>
    <lineage>
        <taxon>unclassified sequences</taxon>
        <taxon>metagenomes</taxon>
        <taxon>organismal metagenomes</taxon>
    </lineage>
</organism>
<dbReference type="Gene3D" id="3.20.20.70">
    <property type="entry name" value="Aldolase class I"/>
    <property type="match status" value="1"/>
</dbReference>
<gene>
    <name evidence="8" type="ORF">EZS27_043166</name>
</gene>
<reference evidence="8" key="1">
    <citation type="submission" date="2019-03" db="EMBL/GenBank/DDBJ databases">
        <title>Single cell metagenomics reveals metabolic interactions within the superorganism composed of flagellate Streblomastix strix and complex community of Bacteroidetes bacteria on its surface.</title>
        <authorList>
            <person name="Treitli S.C."/>
            <person name="Kolisko M."/>
            <person name="Husnik F."/>
            <person name="Keeling P."/>
            <person name="Hampl V."/>
        </authorList>
    </citation>
    <scope>NUCLEOTIDE SEQUENCE</scope>
    <source>
        <strain evidence="8">STM</strain>
    </source>
</reference>
<dbReference type="InterPro" id="IPR034457">
    <property type="entry name" value="Organic_radical-activating"/>
</dbReference>
<dbReference type="GO" id="GO:0051539">
    <property type="term" value="F:4 iron, 4 sulfur cluster binding"/>
    <property type="evidence" value="ECO:0007669"/>
    <property type="project" value="UniProtKB-KW"/>
</dbReference>
<dbReference type="Pfam" id="PF13353">
    <property type="entry name" value="Fer4_12"/>
    <property type="match status" value="1"/>
</dbReference>
<evidence type="ECO:0000256" key="6">
    <source>
        <dbReference type="ARBA" id="ARBA00023014"/>
    </source>
</evidence>
<keyword evidence="6" id="KW-0411">Iron-sulfur</keyword>
<dbReference type="InterPro" id="IPR007197">
    <property type="entry name" value="rSAM"/>
</dbReference>
<dbReference type="EMBL" id="SNRY01010907">
    <property type="protein sequence ID" value="KAA6305183.1"/>
    <property type="molecule type" value="Genomic_DNA"/>
</dbReference>
<name>A0A5J4P9I9_9ZZZZ</name>
<dbReference type="SFLD" id="SFLDG01063">
    <property type="entry name" value="activating_enzymes__group_1"/>
    <property type="match status" value="1"/>
</dbReference>
<dbReference type="GO" id="GO:0043365">
    <property type="term" value="F:[formate-C-acetyltransferase]-activating enzyme activity"/>
    <property type="evidence" value="ECO:0007669"/>
    <property type="project" value="InterPro"/>
</dbReference>
<proteinExistence type="predicted"/>
<dbReference type="PIRSF" id="PIRSF000368">
    <property type="entry name" value="NrdG"/>
    <property type="match status" value="1"/>
</dbReference>
<evidence type="ECO:0000259" key="7">
    <source>
        <dbReference type="PROSITE" id="PS51918"/>
    </source>
</evidence>